<organism evidence="1 2">
    <name type="scientific">Varunaivibrio sulfuroxidans</name>
    <dbReference type="NCBI Taxonomy" id="1773489"/>
    <lineage>
        <taxon>Bacteria</taxon>
        <taxon>Pseudomonadati</taxon>
        <taxon>Pseudomonadota</taxon>
        <taxon>Alphaproteobacteria</taxon>
        <taxon>Rhodospirillales</taxon>
        <taxon>Magnetovibrionaceae</taxon>
        <taxon>Varunaivibrio</taxon>
    </lineage>
</organism>
<accession>A0A4R3JBU7</accession>
<dbReference type="EMBL" id="SLZW01000005">
    <property type="protein sequence ID" value="TCS62576.1"/>
    <property type="molecule type" value="Genomic_DNA"/>
</dbReference>
<proteinExistence type="predicted"/>
<evidence type="ECO:0000313" key="1">
    <source>
        <dbReference type="EMBL" id="TCS62576.1"/>
    </source>
</evidence>
<protein>
    <submittedName>
        <fullName evidence="1">Phage gp29-like protein</fullName>
    </submittedName>
</protein>
<dbReference type="RefSeq" id="WP_207893159.1">
    <property type="nucleotide sequence ID" value="NZ_SLZW01000005.1"/>
</dbReference>
<dbReference type="Pfam" id="PF06074">
    <property type="entry name" value="Portal_Mu"/>
    <property type="match status" value="1"/>
</dbReference>
<dbReference type="Proteomes" id="UP000295304">
    <property type="component" value="Unassembled WGS sequence"/>
</dbReference>
<evidence type="ECO:0000313" key="2">
    <source>
        <dbReference type="Proteomes" id="UP000295304"/>
    </source>
</evidence>
<sequence>MLTDQWGRPMKKSDLARELSAPTLKGVRGLQGGHPAQGLTPGRLAAILREAETGDATRYLEMAEEIEEKDLHYLGVLGTRKRQVAQLELTVIPGGDTQDDLDNADLIRGWLDREELEDELFDILDSVGKGYSVAEIMWDTSGGQWTPTRLIWRDPRWFRFDPMDGVTLRLIGAGGALEPLAAYKFIRHRTKAKSGLPIRGGLARAAAWGYLFKNFDVRDWVIFAERFGHPLRVGRYGAHATKEEKEVLLSAVANIASDAACIIPQGMELEFIEAKITGNVDMFEKFADWIDRQISKAVLGQTLTTEVKGGSLAAARVHGGVKDDIERADAKELSATLNRDLVRPMIDLNKGPQKRYPKIRIGRADETDLAQMTDSLAKLVPVGLKVSAKQVRDKLGLSAPDGADDVLTAPAAAPPSAAPPGPSVSARARAVAVGETAGDVHIAPAAPAAPDAIETFIAELAAGDDWAAAIDDITGPLIDRVENAKSYDDLIATLARALDGMDAGALAEKLARATFQARLAGGEAADLKAKNGGN</sequence>
<name>A0A4R3JBU7_9PROT</name>
<gene>
    <name evidence="1" type="ORF">EDD55_105122</name>
</gene>
<dbReference type="AlphaFoldDB" id="A0A4R3JBU7"/>
<dbReference type="InterPro" id="IPR009279">
    <property type="entry name" value="Portal_Mu"/>
</dbReference>
<keyword evidence="2" id="KW-1185">Reference proteome</keyword>
<comment type="caution">
    <text evidence="1">The sequence shown here is derived from an EMBL/GenBank/DDBJ whole genome shotgun (WGS) entry which is preliminary data.</text>
</comment>
<reference evidence="1 2" key="1">
    <citation type="submission" date="2019-03" db="EMBL/GenBank/DDBJ databases">
        <title>Genomic Encyclopedia of Type Strains, Phase IV (KMG-IV): sequencing the most valuable type-strain genomes for metagenomic binning, comparative biology and taxonomic classification.</title>
        <authorList>
            <person name="Goeker M."/>
        </authorList>
    </citation>
    <scope>NUCLEOTIDE SEQUENCE [LARGE SCALE GENOMIC DNA]</scope>
    <source>
        <strain evidence="1 2">DSM 101688</strain>
    </source>
</reference>